<protein>
    <submittedName>
        <fullName evidence="1">Uncharacterized protein</fullName>
    </submittedName>
</protein>
<accession>A0ACB9W3E6</accession>
<dbReference type="Proteomes" id="UP001057452">
    <property type="component" value="Chromosome 20"/>
</dbReference>
<reference evidence="1" key="1">
    <citation type="submission" date="2022-05" db="EMBL/GenBank/DDBJ databases">
        <title>Chromosome-level genome of Chaenocephalus aceratus.</title>
        <authorList>
            <person name="Park H."/>
        </authorList>
    </citation>
    <scope>NUCLEOTIDE SEQUENCE</scope>
    <source>
        <strain evidence="1">KU_202001</strain>
    </source>
</reference>
<proteinExistence type="predicted"/>
<evidence type="ECO:0000313" key="1">
    <source>
        <dbReference type="EMBL" id="KAI4806908.1"/>
    </source>
</evidence>
<comment type="caution">
    <text evidence="1">The sequence shown here is derived from an EMBL/GenBank/DDBJ whole genome shotgun (WGS) entry which is preliminary data.</text>
</comment>
<dbReference type="EMBL" id="CM043804">
    <property type="protein sequence ID" value="KAI4806908.1"/>
    <property type="molecule type" value="Genomic_DNA"/>
</dbReference>
<feature type="non-terminal residue" evidence="1">
    <location>
        <position position="60"/>
    </location>
</feature>
<organism evidence="1 2">
    <name type="scientific">Chaenocephalus aceratus</name>
    <name type="common">Blackfin icefish</name>
    <name type="synonym">Chaenichthys aceratus</name>
    <dbReference type="NCBI Taxonomy" id="36190"/>
    <lineage>
        <taxon>Eukaryota</taxon>
        <taxon>Metazoa</taxon>
        <taxon>Chordata</taxon>
        <taxon>Craniata</taxon>
        <taxon>Vertebrata</taxon>
        <taxon>Euteleostomi</taxon>
        <taxon>Actinopterygii</taxon>
        <taxon>Neopterygii</taxon>
        <taxon>Teleostei</taxon>
        <taxon>Neoteleostei</taxon>
        <taxon>Acanthomorphata</taxon>
        <taxon>Eupercaria</taxon>
        <taxon>Perciformes</taxon>
        <taxon>Notothenioidei</taxon>
        <taxon>Channichthyidae</taxon>
        <taxon>Chaenocephalus</taxon>
    </lineage>
</organism>
<gene>
    <name evidence="1" type="ORF">KUCAC02_017698</name>
</gene>
<name>A0ACB9W3E6_CHAAC</name>
<keyword evidence="2" id="KW-1185">Reference proteome</keyword>
<feature type="non-terminal residue" evidence="1">
    <location>
        <position position="1"/>
    </location>
</feature>
<sequence length="60" mass="6520">FPAGLSSPPLKELFGCSNSLRPNYLITEGFRGQAPGKRLPSSIKGHSSFSITPITMERGW</sequence>
<evidence type="ECO:0000313" key="2">
    <source>
        <dbReference type="Proteomes" id="UP001057452"/>
    </source>
</evidence>